<dbReference type="AlphaFoldDB" id="A0A0M2NIH3"/>
<accession>A0A0M2NIH3</accession>
<keyword evidence="1" id="KW-1133">Transmembrane helix</keyword>
<evidence type="ECO:0000313" key="3">
    <source>
        <dbReference type="Proteomes" id="UP000034076"/>
    </source>
</evidence>
<dbReference type="RefSeq" id="WP_046443563.1">
    <property type="nucleotide sequence ID" value="NZ_CAUERS010000066.1"/>
</dbReference>
<protein>
    <submittedName>
        <fullName evidence="2">Uncharacterized protein</fullName>
    </submittedName>
</protein>
<name>A0A0M2NIH3_9FIRM</name>
<sequence length="95" mass="10618">MDLTHLTINQTIGTIAFLAGVVLLLIELFRNGLSKISIFSYGCFVLSSILLSSDIWLCIVAIAGLTVLFGILLKFYRREVRRRAKTAAEKNEVEK</sequence>
<dbReference type="EMBL" id="LAYJ01000101">
    <property type="protein sequence ID" value="KKI50766.1"/>
    <property type="molecule type" value="Genomic_DNA"/>
</dbReference>
<evidence type="ECO:0000313" key="2">
    <source>
        <dbReference type="EMBL" id="KKI50766.1"/>
    </source>
</evidence>
<organism evidence="2 3">
    <name type="scientific">Christensenella hongkongensis</name>
    <dbReference type="NCBI Taxonomy" id="270498"/>
    <lineage>
        <taxon>Bacteria</taxon>
        <taxon>Bacillati</taxon>
        <taxon>Bacillota</taxon>
        <taxon>Clostridia</taxon>
        <taxon>Christensenellales</taxon>
        <taxon>Christensenellaceae</taxon>
        <taxon>Christensenella</taxon>
    </lineage>
</organism>
<feature type="transmembrane region" description="Helical" evidence="1">
    <location>
        <begin position="6"/>
        <end position="26"/>
    </location>
</feature>
<gene>
    <name evidence="2" type="ORF">CHK_1692</name>
</gene>
<dbReference type="STRING" id="270498.CHK_1692"/>
<evidence type="ECO:0000256" key="1">
    <source>
        <dbReference type="SAM" id="Phobius"/>
    </source>
</evidence>
<proteinExistence type="predicted"/>
<dbReference type="Proteomes" id="UP000034076">
    <property type="component" value="Unassembled WGS sequence"/>
</dbReference>
<feature type="transmembrane region" description="Helical" evidence="1">
    <location>
        <begin position="56"/>
        <end position="76"/>
    </location>
</feature>
<reference evidence="2 3" key="1">
    <citation type="submission" date="2015-04" db="EMBL/GenBank/DDBJ databases">
        <title>Draft genome sequence of bacteremic isolate Catabacter hongkongensis type strain HKU16T.</title>
        <authorList>
            <person name="Lau S.K."/>
            <person name="Teng J.L."/>
            <person name="Huang Y."/>
            <person name="Curreem S.O."/>
            <person name="Tsui S.K."/>
            <person name="Woo P.C."/>
        </authorList>
    </citation>
    <scope>NUCLEOTIDE SEQUENCE [LARGE SCALE GENOMIC DNA]</scope>
    <source>
        <strain evidence="2 3">HKU16</strain>
    </source>
</reference>
<keyword evidence="3" id="KW-1185">Reference proteome</keyword>
<comment type="caution">
    <text evidence="2">The sequence shown here is derived from an EMBL/GenBank/DDBJ whole genome shotgun (WGS) entry which is preliminary data.</text>
</comment>
<keyword evidence="1" id="KW-0812">Transmembrane</keyword>
<keyword evidence="1" id="KW-0472">Membrane</keyword>